<dbReference type="Proteomes" id="UP000886520">
    <property type="component" value="Chromosome 18"/>
</dbReference>
<dbReference type="FunFam" id="1.25.40.10:FF:000285">
    <property type="entry name" value="Pentatricopeptide repeat-containing protein, chloroplastic"/>
    <property type="match status" value="1"/>
</dbReference>
<gene>
    <name evidence="4" type="ORF">GOP47_0019134</name>
</gene>
<accession>A0A9D4UEU1</accession>
<feature type="repeat" description="PPR" evidence="2">
    <location>
        <begin position="588"/>
        <end position="622"/>
    </location>
</feature>
<feature type="region of interest" description="Disordered" evidence="3">
    <location>
        <begin position="17"/>
        <end position="37"/>
    </location>
</feature>
<dbReference type="Pfam" id="PF20431">
    <property type="entry name" value="E_motif"/>
    <property type="match status" value="1"/>
</dbReference>
<evidence type="ECO:0000256" key="1">
    <source>
        <dbReference type="ARBA" id="ARBA00022737"/>
    </source>
</evidence>
<dbReference type="Pfam" id="PF01535">
    <property type="entry name" value="PPR"/>
    <property type="match status" value="3"/>
</dbReference>
<dbReference type="OrthoDB" id="185373at2759"/>
<feature type="repeat" description="PPR" evidence="2">
    <location>
        <begin position="690"/>
        <end position="724"/>
    </location>
</feature>
<reference evidence="4" key="1">
    <citation type="submission" date="2021-01" db="EMBL/GenBank/DDBJ databases">
        <title>Adiantum capillus-veneris genome.</title>
        <authorList>
            <person name="Fang Y."/>
            <person name="Liao Q."/>
        </authorList>
    </citation>
    <scope>NUCLEOTIDE SEQUENCE</scope>
    <source>
        <strain evidence="4">H3</strain>
        <tissue evidence="4">Leaf</tissue>
    </source>
</reference>
<dbReference type="AlphaFoldDB" id="A0A9D4UEU1"/>
<evidence type="ECO:0008006" key="6">
    <source>
        <dbReference type="Google" id="ProtNLM"/>
    </source>
</evidence>
<feature type="repeat" description="PPR" evidence="2">
    <location>
        <begin position="471"/>
        <end position="505"/>
    </location>
</feature>
<keyword evidence="1" id="KW-0677">Repeat</keyword>
<dbReference type="NCBIfam" id="TIGR00756">
    <property type="entry name" value="PPR"/>
    <property type="match status" value="4"/>
</dbReference>
<dbReference type="SUPFAM" id="SSF81901">
    <property type="entry name" value="HCP-like"/>
    <property type="match status" value="1"/>
</dbReference>
<evidence type="ECO:0000313" key="4">
    <source>
        <dbReference type="EMBL" id="KAI5066510.1"/>
    </source>
</evidence>
<dbReference type="SUPFAM" id="SSF48452">
    <property type="entry name" value="TPR-like"/>
    <property type="match status" value="1"/>
</dbReference>
<dbReference type="InterPro" id="IPR046848">
    <property type="entry name" value="E_motif"/>
</dbReference>
<proteinExistence type="predicted"/>
<dbReference type="GO" id="GO:0009451">
    <property type="term" value="P:RNA modification"/>
    <property type="evidence" value="ECO:0007669"/>
    <property type="project" value="InterPro"/>
</dbReference>
<dbReference type="InterPro" id="IPR011990">
    <property type="entry name" value="TPR-like_helical_dom_sf"/>
</dbReference>
<dbReference type="EMBL" id="JABFUD020000018">
    <property type="protein sequence ID" value="KAI5066510.1"/>
    <property type="molecule type" value="Genomic_DNA"/>
</dbReference>
<keyword evidence="5" id="KW-1185">Reference proteome</keyword>
<feature type="repeat" description="PPR" evidence="2">
    <location>
        <begin position="354"/>
        <end position="388"/>
    </location>
</feature>
<evidence type="ECO:0000313" key="5">
    <source>
        <dbReference type="Proteomes" id="UP000886520"/>
    </source>
</evidence>
<feature type="repeat" description="PPR" evidence="2">
    <location>
        <begin position="137"/>
        <end position="171"/>
    </location>
</feature>
<protein>
    <recommendedName>
        <fullName evidence="6">Pentatricopeptide repeat-containing protein</fullName>
    </recommendedName>
</protein>
<dbReference type="Pfam" id="PF13041">
    <property type="entry name" value="PPR_2"/>
    <property type="match status" value="4"/>
</dbReference>
<sequence length="915" mass="101574">MLTGQYNARRALSNSRCRLHPSGVQDRHHEEKEEEDGGDIAYGDAITALCRNGQLDRAIDLMHQYESLLPPVTYSSLLKLCCETSSLYHTKHVHTHMAMHHTPPTIITLNEYLVFTFCKCGDLESALVLFHSLPVRTVFSWTAIISSYTGSGDGVVALQVYANMLEECVLPNEYTYVSMLKACGNVPNLQVGKSLHACAWKVGLHSDGFASSVISMYSKCGSIADAEEAFCATPQHDVVSWTSIISVLIEHKFVGKALILYTQMQKHDVTPNEWTISTCLGGCYILAENKETVVLEGDPGNVEPLEIGRVLHRDATLRGFEGQSFVGNSLVRMYGGCGCLSEAEYVFCALSNHDVVLWTALQSVYIEQGEAEKALRAYRHMVESCISPDKLALLTALQACCILATRDEISVNYHRPLQGAAFGIGQAFHAELRRKGLILEAFLGNTLVHLFCKCGKYIEAETVLANLCERNVVAWTVMVQAYIEEGRTKMALQLYQQMQKEGVSPDAHTVANVLKACCKYADEESDKIKEEIPFTQVALEVGRALHHDAWERGYNHDLCIGSELVTLYGKCGRIEEAEYSFKRLLQPDAIAHSAMLSAYVKEGQRDKAFQLYTQMLIQDSYIDNSINGWMLQCCSTDRGLAPCRQLHHNILWRRNSSVCRGLATQLIFAYAICGNALDAQAILNGICDPDVVSWNALISGCIQSGDHPIAFKKFEEMPLAGISPNQTTFVSLLFACCQAGLIQKGVNLFKTMSGVYGVSPRIEHVGCMIDLLGRLGDFDKVEELLSTMQVQPDIAMWLGLLGACQIHGNVELGKYAYGHAVHLQPRQAAAYVLMSNIFTNAGMQDQAHEVNLAREKASAWKKPGQSWISINEILHTFVVKESIPLQEEGLAHAFQQKPLRWRQEGYIPQIDHQPS</sequence>
<dbReference type="PANTHER" id="PTHR47926">
    <property type="entry name" value="PENTATRICOPEPTIDE REPEAT-CONTAINING PROTEIN"/>
    <property type="match status" value="1"/>
</dbReference>
<feature type="repeat" description="PPR" evidence="2">
    <location>
        <begin position="237"/>
        <end position="271"/>
    </location>
</feature>
<dbReference type="GO" id="GO:0048731">
    <property type="term" value="P:system development"/>
    <property type="evidence" value="ECO:0007669"/>
    <property type="project" value="UniProtKB-ARBA"/>
</dbReference>
<dbReference type="PROSITE" id="PS51375">
    <property type="entry name" value="PPR"/>
    <property type="match status" value="6"/>
</dbReference>
<dbReference type="InterPro" id="IPR046960">
    <property type="entry name" value="PPR_At4g14850-like_plant"/>
</dbReference>
<evidence type="ECO:0000256" key="3">
    <source>
        <dbReference type="SAM" id="MobiDB-lite"/>
    </source>
</evidence>
<dbReference type="PANTHER" id="PTHR47926:SF533">
    <property type="entry name" value="DYW DOMAIN-CONTAINING PROTEIN"/>
    <property type="match status" value="1"/>
</dbReference>
<name>A0A9D4UEU1_ADICA</name>
<comment type="caution">
    <text evidence="4">The sequence shown here is derived from an EMBL/GenBank/DDBJ whole genome shotgun (WGS) entry which is preliminary data.</text>
</comment>
<dbReference type="InterPro" id="IPR002885">
    <property type="entry name" value="PPR_rpt"/>
</dbReference>
<dbReference type="FunFam" id="1.25.40.10:FF:000158">
    <property type="entry name" value="pentatricopeptide repeat-containing protein At2g33680"/>
    <property type="match status" value="1"/>
</dbReference>
<dbReference type="GO" id="GO:0003723">
    <property type="term" value="F:RNA binding"/>
    <property type="evidence" value="ECO:0007669"/>
    <property type="project" value="InterPro"/>
</dbReference>
<evidence type="ECO:0000256" key="2">
    <source>
        <dbReference type="PROSITE-ProRule" id="PRU00708"/>
    </source>
</evidence>
<organism evidence="4 5">
    <name type="scientific">Adiantum capillus-veneris</name>
    <name type="common">Maidenhair fern</name>
    <dbReference type="NCBI Taxonomy" id="13818"/>
    <lineage>
        <taxon>Eukaryota</taxon>
        <taxon>Viridiplantae</taxon>
        <taxon>Streptophyta</taxon>
        <taxon>Embryophyta</taxon>
        <taxon>Tracheophyta</taxon>
        <taxon>Polypodiopsida</taxon>
        <taxon>Polypodiidae</taxon>
        <taxon>Polypodiales</taxon>
        <taxon>Pteridineae</taxon>
        <taxon>Pteridaceae</taxon>
        <taxon>Vittarioideae</taxon>
        <taxon>Adiantum</taxon>
    </lineage>
</organism>
<dbReference type="Gene3D" id="1.25.40.10">
    <property type="entry name" value="Tetratricopeptide repeat domain"/>
    <property type="match status" value="6"/>
</dbReference>